<comment type="similarity">
    <text evidence="1 6">Belongs to the sigma-70 factor family. ECF subfamily.</text>
</comment>
<evidence type="ECO:0000259" key="7">
    <source>
        <dbReference type="Pfam" id="PF04542"/>
    </source>
</evidence>
<evidence type="ECO:0000256" key="2">
    <source>
        <dbReference type="ARBA" id="ARBA00023015"/>
    </source>
</evidence>
<evidence type="ECO:0000259" key="8">
    <source>
        <dbReference type="Pfam" id="PF08281"/>
    </source>
</evidence>
<dbReference type="CDD" id="cd06171">
    <property type="entry name" value="Sigma70_r4"/>
    <property type="match status" value="1"/>
</dbReference>
<organism evidence="9 10">
    <name type="scientific">Lachnoclostridium phytofermentans</name>
    <dbReference type="NCBI Taxonomy" id="66219"/>
    <lineage>
        <taxon>Bacteria</taxon>
        <taxon>Bacillati</taxon>
        <taxon>Bacillota</taxon>
        <taxon>Clostridia</taxon>
        <taxon>Lachnospirales</taxon>
        <taxon>Lachnospiraceae</taxon>
    </lineage>
</organism>
<keyword evidence="4 6" id="KW-0238">DNA-binding</keyword>
<evidence type="ECO:0000256" key="6">
    <source>
        <dbReference type="RuleBase" id="RU000716"/>
    </source>
</evidence>
<dbReference type="GO" id="GO:0006950">
    <property type="term" value="P:response to stress"/>
    <property type="evidence" value="ECO:0007669"/>
    <property type="project" value="UniProtKB-ARBA"/>
</dbReference>
<evidence type="ECO:0000256" key="4">
    <source>
        <dbReference type="ARBA" id="ARBA00023125"/>
    </source>
</evidence>
<feature type="domain" description="RNA polymerase sigma-70 region 2" evidence="7">
    <location>
        <begin position="10"/>
        <end position="73"/>
    </location>
</feature>
<dbReference type="InterPro" id="IPR014304">
    <property type="entry name" value="RNA_pol_sigma-Z"/>
</dbReference>
<dbReference type="InterPro" id="IPR000838">
    <property type="entry name" value="RNA_pol_sigma70_ECF_CS"/>
</dbReference>
<dbReference type="SUPFAM" id="SSF88946">
    <property type="entry name" value="Sigma2 domain of RNA polymerase sigma factors"/>
    <property type="match status" value="1"/>
</dbReference>
<dbReference type="PROSITE" id="PS01063">
    <property type="entry name" value="SIGMA70_ECF"/>
    <property type="match status" value="1"/>
</dbReference>
<dbReference type="InterPro" id="IPR007627">
    <property type="entry name" value="RNA_pol_sigma70_r2"/>
</dbReference>
<dbReference type="Proteomes" id="UP000262969">
    <property type="component" value="Unassembled WGS sequence"/>
</dbReference>
<dbReference type="Gene3D" id="1.10.10.10">
    <property type="entry name" value="Winged helix-like DNA-binding domain superfamily/Winged helix DNA-binding domain"/>
    <property type="match status" value="1"/>
</dbReference>
<dbReference type="GO" id="GO:0003677">
    <property type="term" value="F:DNA binding"/>
    <property type="evidence" value="ECO:0007669"/>
    <property type="project" value="UniProtKB-KW"/>
</dbReference>
<sequence>MIASIESIWEEFNKPLKSYIKKRINNYQDVEDILQIVFLKIYNNINNLRVSNNLQSWIYTITRNTIIDFYRPQNNDMHIECLPEDIYIEQQDEITVNKELAECLKTMIQYLPEKYKQAIIMIEFEKLSQKEIALQLGLSVSGAKSRVQRARLRLKEMVLDCCYIEKDKRGNIIDYKIKSKDCNYC</sequence>
<dbReference type="InterPro" id="IPR013325">
    <property type="entry name" value="RNA_pol_sigma_r2"/>
</dbReference>
<keyword evidence="3 6" id="KW-0731">Sigma factor</keyword>
<evidence type="ECO:0000256" key="5">
    <source>
        <dbReference type="ARBA" id="ARBA00023163"/>
    </source>
</evidence>
<dbReference type="Gene3D" id="1.10.1740.10">
    <property type="match status" value="1"/>
</dbReference>
<dbReference type="NCBIfam" id="TIGR02959">
    <property type="entry name" value="SigZ"/>
    <property type="match status" value="1"/>
</dbReference>
<keyword evidence="2 6" id="KW-0805">Transcription regulation</keyword>
<name>A0A3D2X7V2_9FIRM</name>
<evidence type="ECO:0000256" key="1">
    <source>
        <dbReference type="ARBA" id="ARBA00010641"/>
    </source>
</evidence>
<dbReference type="PANTHER" id="PTHR43133:SF62">
    <property type="entry name" value="RNA POLYMERASE SIGMA FACTOR SIGZ"/>
    <property type="match status" value="1"/>
</dbReference>
<dbReference type="InterPro" id="IPR013249">
    <property type="entry name" value="RNA_pol_sigma70_r4_t2"/>
</dbReference>
<dbReference type="SUPFAM" id="SSF88659">
    <property type="entry name" value="Sigma3 and sigma4 domains of RNA polymerase sigma factors"/>
    <property type="match status" value="1"/>
</dbReference>
<keyword evidence="5 6" id="KW-0804">Transcription</keyword>
<evidence type="ECO:0000313" key="10">
    <source>
        <dbReference type="Proteomes" id="UP000262969"/>
    </source>
</evidence>
<dbReference type="NCBIfam" id="TIGR02937">
    <property type="entry name" value="sigma70-ECF"/>
    <property type="match status" value="1"/>
</dbReference>
<comment type="caution">
    <text evidence="9">The sequence shown here is derived from an EMBL/GenBank/DDBJ whole genome shotgun (WGS) entry which is preliminary data.</text>
</comment>
<dbReference type="Pfam" id="PF04542">
    <property type="entry name" value="Sigma70_r2"/>
    <property type="match status" value="1"/>
</dbReference>
<reference evidence="9 10" key="1">
    <citation type="journal article" date="2018" name="Nat. Biotechnol.">
        <title>A standardized bacterial taxonomy based on genome phylogeny substantially revises the tree of life.</title>
        <authorList>
            <person name="Parks D.H."/>
            <person name="Chuvochina M."/>
            <person name="Waite D.W."/>
            <person name="Rinke C."/>
            <person name="Skarshewski A."/>
            <person name="Chaumeil P.A."/>
            <person name="Hugenholtz P."/>
        </authorList>
    </citation>
    <scope>NUCLEOTIDE SEQUENCE [LARGE SCALE GENOMIC DNA]</scope>
    <source>
        <strain evidence="9">UBA11728</strain>
    </source>
</reference>
<dbReference type="NCBIfam" id="NF007215">
    <property type="entry name" value="PRK09637.1"/>
    <property type="match status" value="1"/>
</dbReference>
<dbReference type="InterPro" id="IPR014284">
    <property type="entry name" value="RNA_pol_sigma-70_dom"/>
</dbReference>
<dbReference type="Pfam" id="PF08281">
    <property type="entry name" value="Sigma70_r4_2"/>
    <property type="match status" value="1"/>
</dbReference>
<dbReference type="EMBL" id="DPVV01000327">
    <property type="protein sequence ID" value="HCL02713.1"/>
    <property type="molecule type" value="Genomic_DNA"/>
</dbReference>
<dbReference type="InterPro" id="IPR039425">
    <property type="entry name" value="RNA_pol_sigma-70-like"/>
</dbReference>
<dbReference type="GO" id="GO:0006352">
    <property type="term" value="P:DNA-templated transcription initiation"/>
    <property type="evidence" value="ECO:0007669"/>
    <property type="project" value="InterPro"/>
</dbReference>
<evidence type="ECO:0000256" key="3">
    <source>
        <dbReference type="ARBA" id="ARBA00023082"/>
    </source>
</evidence>
<proteinExistence type="inferred from homology"/>
<protein>
    <recommendedName>
        <fullName evidence="6">RNA polymerase sigma factor</fullName>
    </recommendedName>
</protein>
<dbReference type="AlphaFoldDB" id="A0A3D2X7V2"/>
<gene>
    <name evidence="9" type="ORF">DHW61_09935</name>
</gene>
<dbReference type="InterPro" id="IPR013324">
    <property type="entry name" value="RNA_pol_sigma_r3/r4-like"/>
</dbReference>
<dbReference type="InterPro" id="IPR036388">
    <property type="entry name" value="WH-like_DNA-bd_sf"/>
</dbReference>
<accession>A0A3D2X7V2</accession>
<evidence type="ECO:0000313" key="9">
    <source>
        <dbReference type="EMBL" id="HCL02713.1"/>
    </source>
</evidence>
<dbReference type="PANTHER" id="PTHR43133">
    <property type="entry name" value="RNA POLYMERASE ECF-TYPE SIGMA FACTO"/>
    <property type="match status" value="1"/>
</dbReference>
<feature type="domain" description="RNA polymerase sigma factor 70 region 4 type 2" evidence="8">
    <location>
        <begin position="102"/>
        <end position="154"/>
    </location>
</feature>
<dbReference type="GO" id="GO:0016987">
    <property type="term" value="F:sigma factor activity"/>
    <property type="evidence" value="ECO:0007669"/>
    <property type="project" value="UniProtKB-KW"/>
</dbReference>